<dbReference type="InterPro" id="IPR058008">
    <property type="entry name" value="Gp26_C"/>
</dbReference>
<gene>
    <name evidence="2" type="ORF">KU75_22930</name>
</gene>
<dbReference type="Proteomes" id="UP000029447">
    <property type="component" value="Unassembled WGS sequence"/>
</dbReference>
<evidence type="ECO:0000313" key="3">
    <source>
        <dbReference type="Proteomes" id="UP000029447"/>
    </source>
</evidence>
<protein>
    <recommendedName>
        <fullName evidence="1">Phage tail protein C-terminal domain-containing protein</fullName>
    </recommendedName>
</protein>
<keyword evidence="3" id="KW-1185">Reference proteome</keyword>
<dbReference type="EMBL" id="JQOF01000037">
    <property type="protein sequence ID" value="KGA39410.1"/>
    <property type="molecule type" value="Genomic_DNA"/>
</dbReference>
<name>A0ABR4VJ77_9GAMM</name>
<evidence type="ECO:0000259" key="1">
    <source>
        <dbReference type="Pfam" id="PF25670"/>
    </source>
</evidence>
<organism evidence="2 3">
    <name type="scientific">Pectobacterium odoriferum</name>
    <dbReference type="NCBI Taxonomy" id="78398"/>
    <lineage>
        <taxon>Bacteria</taxon>
        <taxon>Pseudomonadati</taxon>
        <taxon>Pseudomonadota</taxon>
        <taxon>Gammaproteobacteria</taxon>
        <taxon>Enterobacterales</taxon>
        <taxon>Pectobacteriaceae</taxon>
        <taxon>Pectobacterium</taxon>
    </lineage>
</organism>
<reference evidence="2 3" key="1">
    <citation type="submission" date="2014-08" db="EMBL/GenBank/DDBJ databases">
        <title>Genome sequences of NCPPB Pectobacterium isolates.</title>
        <authorList>
            <person name="Glover R.H."/>
            <person name="Sapp M."/>
            <person name="Elphinstone J."/>
        </authorList>
    </citation>
    <scope>NUCLEOTIDE SEQUENCE [LARGE SCALE GENOMIC DNA]</scope>
    <source>
        <strain evidence="2 3">NCPPB3841</strain>
    </source>
</reference>
<feature type="domain" description="Phage tail protein C-terminal" evidence="1">
    <location>
        <begin position="432"/>
        <end position="529"/>
    </location>
</feature>
<evidence type="ECO:0000313" key="2">
    <source>
        <dbReference type="EMBL" id="KGA39410.1"/>
    </source>
</evidence>
<comment type="caution">
    <text evidence="2">The sequence shown here is derived from an EMBL/GenBank/DDBJ whole genome shotgun (WGS) entry which is preliminary data.</text>
</comment>
<proteinExistence type="predicted"/>
<sequence>MSWYKTGSIAATNGSRIITGAGTQFTNPLNSVSAGRMLLLPGSGTVQIYEIESVQSDTQLTLVSAFTGTAGSGKSYAIPTSPTVSIEQFAHEFASTLAYYQQQLQGWQSILTGTGNITLTTPDGQSVTVRSQAEWDRLLNTKMGAGQFGWGGNAKTVTGNLGDYFGTNGAPSGLYQCDSSQVTGLPDGFGPSILEWHYPSVGYGILYAADVTSRGKYSVQLLRGGEWQGWDTDWNSHNLSPATTNTNQTINAVKNFQAEWASLVISPETVGGASYIQGNDFNGAGRFILGALDPNSNVISLRNLNGSASVNVLPNRTIDLFCDVINTTGAKGFVRNAQGSPGFSGIGDIQQSWRREQRMGSVLDTSNSRWRSFINVLHRGGNDNQEVSGGDSGDWGFVFVDDNMTSTAHNFRIVKLRAGVFGPGVDLYHTGNATADANGYLKVASPIVKLFADGSSELNAESEGIVTTRLSEGVYHITGCLGLNADRAWGGEDGGITNPRCRNGYERIWNDYDVQEDGSLIIRTYHRVHS</sequence>
<feature type="non-terminal residue" evidence="2">
    <location>
        <position position="530"/>
    </location>
</feature>
<dbReference type="Pfam" id="PF25670">
    <property type="entry name" value="Phage_tail_C_2"/>
    <property type="match status" value="1"/>
</dbReference>
<accession>A0ABR4VJ77</accession>